<name>A0A4P9W629_9FUNG</name>
<reference evidence="2" key="1">
    <citation type="journal article" date="2018" name="Nat. Microbiol.">
        <title>Leveraging single-cell genomics to expand the fungal tree of life.</title>
        <authorList>
            <person name="Ahrendt S.R."/>
            <person name="Quandt C.A."/>
            <person name="Ciobanu D."/>
            <person name="Clum A."/>
            <person name="Salamov A."/>
            <person name="Andreopoulos B."/>
            <person name="Cheng J.F."/>
            <person name="Woyke T."/>
            <person name="Pelin A."/>
            <person name="Henrissat B."/>
            <person name="Reynolds N.K."/>
            <person name="Benny G.L."/>
            <person name="Smith M.E."/>
            <person name="James T.Y."/>
            <person name="Grigoriev I.V."/>
        </authorList>
    </citation>
    <scope>NUCLEOTIDE SEQUENCE [LARGE SCALE GENOMIC DNA]</scope>
</reference>
<evidence type="ECO:0000313" key="2">
    <source>
        <dbReference type="Proteomes" id="UP000269721"/>
    </source>
</evidence>
<proteinExistence type="predicted"/>
<dbReference type="AlphaFoldDB" id="A0A4P9W629"/>
<evidence type="ECO:0000313" key="1">
    <source>
        <dbReference type="EMBL" id="RKO86368.1"/>
    </source>
</evidence>
<protein>
    <submittedName>
        <fullName evidence="1">Uncharacterized protein</fullName>
    </submittedName>
</protein>
<keyword evidence="2" id="KW-1185">Reference proteome</keyword>
<organism evidence="1 2">
    <name type="scientific">Blyttiomyces helicus</name>
    <dbReference type="NCBI Taxonomy" id="388810"/>
    <lineage>
        <taxon>Eukaryota</taxon>
        <taxon>Fungi</taxon>
        <taxon>Fungi incertae sedis</taxon>
        <taxon>Chytridiomycota</taxon>
        <taxon>Chytridiomycota incertae sedis</taxon>
        <taxon>Chytridiomycetes</taxon>
        <taxon>Chytridiomycetes incertae sedis</taxon>
        <taxon>Blyttiomyces</taxon>
    </lineage>
</organism>
<dbReference type="EMBL" id="KZ998258">
    <property type="protein sequence ID" value="RKO86368.1"/>
    <property type="molecule type" value="Genomic_DNA"/>
</dbReference>
<gene>
    <name evidence="1" type="ORF">BDK51DRAFT_26879</name>
</gene>
<dbReference type="Proteomes" id="UP000269721">
    <property type="component" value="Unassembled WGS sequence"/>
</dbReference>
<accession>A0A4P9W629</accession>
<sequence>MPPIVLYAYPPILRGLWRLALEGRGAGAEEGIPVELELEPSWKDLGGIGIIIGITQLERNWNHAEKYLALKAHLLHAILSRKDRAGQARTPGKAGMAATYGGGIAATLHVEWLALAAPSRHPPSNLLERAATFVDRSIFVCRTRLDMVGAHELRDGY</sequence>